<dbReference type="Pfam" id="PF06013">
    <property type="entry name" value="WXG100"/>
    <property type="match status" value="1"/>
</dbReference>
<dbReference type="RefSeq" id="WP_103562092.1">
    <property type="nucleotide sequence ID" value="NZ_MTBP01000001.1"/>
</dbReference>
<sequence>MSGDRRGASIGELEELSRIFSKHARNLDALIKDLNGRTVSSAEIWWGPGADRFRSTWAEAKAAFDKMALALEQGGQDIRRSRQNIEAATR</sequence>
<name>A0A2P4UQB5_9ACTN</name>
<proteinExistence type="predicted"/>
<dbReference type="Proteomes" id="UP000242367">
    <property type="component" value="Unassembled WGS sequence"/>
</dbReference>
<accession>A0A2P4UQB5</accession>
<gene>
    <name evidence="1" type="ORF">BTM25_16580</name>
</gene>
<keyword evidence="2" id="KW-1185">Reference proteome</keyword>
<reference evidence="1 2" key="1">
    <citation type="journal article" date="2017" name="Chemistry">
        <title>Isolation, Biosynthesis and Chemical Modifications of Rubterolones A-F: Rare Tropolone Alkaloids from Actinomadura sp. 5-2.</title>
        <authorList>
            <person name="Guo H."/>
            <person name="Benndorf R."/>
            <person name="Leichnitz D."/>
            <person name="Klassen J.L."/>
            <person name="Vollmers J."/>
            <person name="Gorls H."/>
            <person name="Steinacker M."/>
            <person name="Weigel C."/>
            <person name="Dahse H.M."/>
            <person name="Kaster A.K."/>
            <person name="de Beer Z.W."/>
            <person name="Poulsen M."/>
            <person name="Beemelmanns C."/>
        </authorList>
    </citation>
    <scope>NUCLEOTIDE SEQUENCE [LARGE SCALE GENOMIC DNA]</scope>
    <source>
        <strain evidence="1 2">5-2</strain>
    </source>
</reference>
<dbReference type="SUPFAM" id="SSF140453">
    <property type="entry name" value="EsxAB dimer-like"/>
    <property type="match status" value="1"/>
</dbReference>
<organism evidence="1 2">
    <name type="scientific">Actinomadura rubteroloni</name>
    <dbReference type="NCBI Taxonomy" id="1926885"/>
    <lineage>
        <taxon>Bacteria</taxon>
        <taxon>Bacillati</taxon>
        <taxon>Actinomycetota</taxon>
        <taxon>Actinomycetes</taxon>
        <taxon>Streptosporangiales</taxon>
        <taxon>Thermomonosporaceae</taxon>
        <taxon>Actinomadura</taxon>
    </lineage>
</organism>
<protein>
    <submittedName>
        <fullName evidence="1">PF06013 domain protein</fullName>
    </submittedName>
</protein>
<dbReference type="InterPro" id="IPR036689">
    <property type="entry name" value="ESAT-6-like_sf"/>
</dbReference>
<evidence type="ECO:0000313" key="2">
    <source>
        <dbReference type="Proteomes" id="UP000242367"/>
    </source>
</evidence>
<dbReference type="Gene3D" id="1.10.287.1060">
    <property type="entry name" value="ESAT-6-like"/>
    <property type="match status" value="1"/>
</dbReference>
<evidence type="ECO:0000313" key="1">
    <source>
        <dbReference type="EMBL" id="POM27247.1"/>
    </source>
</evidence>
<dbReference type="AlphaFoldDB" id="A0A2P4UQB5"/>
<dbReference type="EMBL" id="MTBP01000001">
    <property type="protein sequence ID" value="POM27247.1"/>
    <property type="molecule type" value="Genomic_DNA"/>
</dbReference>
<comment type="caution">
    <text evidence="1">The sequence shown here is derived from an EMBL/GenBank/DDBJ whole genome shotgun (WGS) entry which is preliminary data.</text>
</comment>
<dbReference type="InterPro" id="IPR010310">
    <property type="entry name" value="T7SS_ESAT-6-like"/>
</dbReference>